<organism evidence="2 3">
    <name type="scientific">Cyberlindnera jadinii (strain ATCC 18201 / CBS 1600 / BCRC 20928 / JCM 3617 / NBRC 0987 / NRRL Y-1542)</name>
    <name type="common">Torula yeast</name>
    <name type="synonym">Candida utilis</name>
    <dbReference type="NCBI Taxonomy" id="983966"/>
    <lineage>
        <taxon>Eukaryota</taxon>
        <taxon>Fungi</taxon>
        <taxon>Dikarya</taxon>
        <taxon>Ascomycota</taxon>
        <taxon>Saccharomycotina</taxon>
        <taxon>Saccharomycetes</taxon>
        <taxon>Phaffomycetales</taxon>
        <taxon>Phaffomycetaceae</taxon>
        <taxon>Cyberlindnera</taxon>
    </lineage>
</organism>
<gene>
    <name evidence="2" type="ORF">CYBJADRAFT_162988</name>
</gene>
<reference evidence="2 3" key="1">
    <citation type="journal article" date="2016" name="Proc. Natl. Acad. Sci. U.S.A.">
        <title>Comparative genomics of biotechnologically important yeasts.</title>
        <authorList>
            <person name="Riley R."/>
            <person name="Haridas S."/>
            <person name="Wolfe K.H."/>
            <person name="Lopes M.R."/>
            <person name="Hittinger C.T."/>
            <person name="Goeker M."/>
            <person name="Salamov A.A."/>
            <person name="Wisecaver J.H."/>
            <person name="Long T.M."/>
            <person name="Calvey C.H."/>
            <person name="Aerts A.L."/>
            <person name="Barry K.W."/>
            <person name="Choi C."/>
            <person name="Clum A."/>
            <person name="Coughlan A.Y."/>
            <person name="Deshpande S."/>
            <person name="Douglass A.P."/>
            <person name="Hanson S.J."/>
            <person name="Klenk H.-P."/>
            <person name="LaButti K.M."/>
            <person name="Lapidus A."/>
            <person name="Lindquist E.A."/>
            <person name="Lipzen A.M."/>
            <person name="Meier-Kolthoff J.P."/>
            <person name="Ohm R.A."/>
            <person name="Otillar R.P."/>
            <person name="Pangilinan J.L."/>
            <person name="Peng Y."/>
            <person name="Rokas A."/>
            <person name="Rosa C.A."/>
            <person name="Scheuner C."/>
            <person name="Sibirny A.A."/>
            <person name="Slot J.C."/>
            <person name="Stielow J.B."/>
            <person name="Sun H."/>
            <person name="Kurtzman C.P."/>
            <person name="Blackwell M."/>
            <person name="Grigoriev I.V."/>
            <person name="Jeffries T.W."/>
        </authorList>
    </citation>
    <scope>NUCLEOTIDE SEQUENCE [LARGE SCALE GENOMIC DNA]</scope>
    <source>
        <strain evidence="3">ATCC 18201 / CBS 1600 / BCRC 20928 / JCM 3617 / NBRC 0987 / NRRL Y-1542</strain>
    </source>
</reference>
<dbReference type="AlphaFoldDB" id="A0A1E4S0V9"/>
<dbReference type="Proteomes" id="UP000094389">
    <property type="component" value="Unassembled WGS sequence"/>
</dbReference>
<evidence type="ECO:0000256" key="1">
    <source>
        <dbReference type="SAM" id="MobiDB-lite"/>
    </source>
</evidence>
<evidence type="ECO:0000313" key="3">
    <source>
        <dbReference type="Proteomes" id="UP000094389"/>
    </source>
</evidence>
<evidence type="ECO:0000313" key="2">
    <source>
        <dbReference type="EMBL" id="ODV73108.1"/>
    </source>
</evidence>
<feature type="region of interest" description="Disordered" evidence="1">
    <location>
        <begin position="123"/>
        <end position="166"/>
    </location>
</feature>
<sequence length="166" mass="18409">MAREAEATGTVEDDVTNLEKPKSKWNQTIKLFDSTATDDHASFCTLWANDPLPEWANQIAAFRLRLHRSLCDACPLWPIEPTTTTKPPPHTHSIGSKFDNGTTAQKSHVRSHRVNLVLIRAPEAGEKNVGQSSHARTDRGKHRLGWAGEPLETPGQLGSWAGRKRS</sequence>
<proteinExistence type="predicted"/>
<keyword evidence="3" id="KW-1185">Reference proteome</keyword>
<dbReference type="RefSeq" id="XP_020070147.1">
    <property type="nucleotide sequence ID" value="XM_020213732.1"/>
</dbReference>
<dbReference type="GeneID" id="30988128"/>
<dbReference type="EMBL" id="KV453932">
    <property type="protein sequence ID" value="ODV73108.1"/>
    <property type="molecule type" value="Genomic_DNA"/>
</dbReference>
<accession>A0A1E4S0V9</accession>
<name>A0A1E4S0V9_CYBJN</name>
<protein>
    <submittedName>
        <fullName evidence="2">Uncharacterized protein</fullName>
    </submittedName>
</protein>